<dbReference type="InterPro" id="IPR011453">
    <property type="entry name" value="DUF1559"/>
</dbReference>
<dbReference type="EMBL" id="CP017641">
    <property type="protein sequence ID" value="APZ96203.1"/>
    <property type="molecule type" value="Genomic_DNA"/>
</dbReference>
<keyword evidence="4" id="KW-1185">Reference proteome</keyword>
<dbReference type="PANTHER" id="PTHR30093">
    <property type="entry name" value="GENERAL SECRETION PATHWAY PROTEIN G"/>
    <property type="match status" value="1"/>
</dbReference>
<organism evidence="3 4">
    <name type="scientific">Fuerstiella marisgermanici</name>
    <dbReference type="NCBI Taxonomy" id="1891926"/>
    <lineage>
        <taxon>Bacteria</taxon>
        <taxon>Pseudomonadati</taxon>
        <taxon>Planctomycetota</taxon>
        <taxon>Planctomycetia</taxon>
        <taxon>Planctomycetales</taxon>
        <taxon>Planctomycetaceae</taxon>
        <taxon>Fuerstiella</taxon>
    </lineage>
</organism>
<dbReference type="AlphaFoldDB" id="A0A1P8WQ67"/>
<reference evidence="3 4" key="1">
    <citation type="journal article" date="2016" name="Front. Microbiol.">
        <title>Fuerstia marisgermanicae gen. nov., sp. nov., an Unusual Member of the Phylum Planctomycetes from the German Wadden Sea.</title>
        <authorList>
            <person name="Kohn T."/>
            <person name="Heuer A."/>
            <person name="Jogler M."/>
            <person name="Vollmers J."/>
            <person name="Boedeker C."/>
            <person name="Bunk B."/>
            <person name="Rast P."/>
            <person name="Borchert D."/>
            <person name="Glockner I."/>
            <person name="Freese H.M."/>
            <person name="Klenk H.P."/>
            <person name="Overmann J."/>
            <person name="Kaster A.K."/>
            <person name="Rohde M."/>
            <person name="Wiegand S."/>
            <person name="Jogler C."/>
        </authorList>
    </citation>
    <scope>NUCLEOTIDE SEQUENCE [LARGE SCALE GENOMIC DNA]</scope>
    <source>
        <strain evidence="3 4">NH11</strain>
    </source>
</reference>
<protein>
    <recommendedName>
        <fullName evidence="2">DUF1559 domain-containing protein</fullName>
    </recommendedName>
</protein>
<dbReference type="STRING" id="1891926.Fuma_05871"/>
<dbReference type="Proteomes" id="UP000187735">
    <property type="component" value="Chromosome"/>
</dbReference>
<keyword evidence="1" id="KW-0732">Signal</keyword>
<evidence type="ECO:0000313" key="4">
    <source>
        <dbReference type="Proteomes" id="UP000187735"/>
    </source>
</evidence>
<feature type="domain" description="DUF1559" evidence="2">
    <location>
        <begin position="299"/>
        <end position="458"/>
    </location>
</feature>
<feature type="signal peptide" evidence="1">
    <location>
        <begin position="1"/>
        <end position="28"/>
    </location>
</feature>
<dbReference type="PANTHER" id="PTHR30093:SF2">
    <property type="entry name" value="TYPE II SECRETION SYSTEM PROTEIN H"/>
    <property type="match status" value="1"/>
</dbReference>
<feature type="chain" id="PRO_5013066245" description="DUF1559 domain-containing protein" evidence="1">
    <location>
        <begin position="29"/>
        <end position="517"/>
    </location>
</feature>
<dbReference type="OrthoDB" id="285651at2"/>
<evidence type="ECO:0000256" key="1">
    <source>
        <dbReference type="SAM" id="SignalP"/>
    </source>
</evidence>
<sequence length="517" mass="56105" precursor="true">MNSQPRLHSRCLIAAMVLVALPSLIAFGQTDVTSNTAPVQRFLDSDTAVVAWADLSQIDLDDLAKFMTTTGPSFNDIEQAKAAQQGLTKLGVTRVYWISDLAELSRGPRAAVVPVPQENADAVLLILNAIAESTGGTTIADGQHVLIGDPEEISRLQGEHSGEPDAEFLATVNNIKHPHAVALRTPAEAILPLASLLPEVFGADSRRATTAAELLWKLKSVTLSGTLPPSNMRLQVNTNSKESAAGVAKLLNDWTTSEIKDKADVLQTRAVGSSVALESKSEGDTSAIIDSLKVLASPARRRAQRMTTMNSLKQIGLAMHNFYDTYGTFPPQALANKDGKRLLSWRVLILPYLDEYPLYKEFRLDEPWDSPHNIKLAKRMPFTYRGSQTNQADIEAGKTRMVAPLIKVELPGGKKAIYSVFARPEGGTRFQDINDGTSNTLLVVEAGDDQTVLWTKPEDVELVENDPVSPLLDKAAKGFHACMCDGAARFFSATIAPKTIRALLTIDGGEIIEQDEL</sequence>
<dbReference type="KEGG" id="fmr:Fuma_05871"/>
<dbReference type="Pfam" id="PF07596">
    <property type="entry name" value="SBP_bac_10"/>
    <property type="match status" value="1"/>
</dbReference>
<dbReference type="RefSeq" id="WP_077027254.1">
    <property type="nucleotide sequence ID" value="NZ_CP017641.1"/>
</dbReference>
<gene>
    <name evidence="3" type="ORF">Fuma_05871</name>
</gene>
<proteinExistence type="predicted"/>
<accession>A0A1P8WQ67</accession>
<evidence type="ECO:0000259" key="2">
    <source>
        <dbReference type="Pfam" id="PF07596"/>
    </source>
</evidence>
<name>A0A1P8WQ67_9PLAN</name>
<evidence type="ECO:0000313" key="3">
    <source>
        <dbReference type="EMBL" id="APZ96203.1"/>
    </source>
</evidence>